<dbReference type="EMBL" id="JQ513383">
    <property type="protein sequence ID" value="AFA44463.1"/>
    <property type="molecule type" value="Genomic_DNA"/>
</dbReference>
<keyword evidence="1" id="KW-1133">Transmembrane helix</keyword>
<evidence type="ECO:0000256" key="1">
    <source>
        <dbReference type="SAM" id="Phobius"/>
    </source>
</evidence>
<accession>H6X3Z7</accession>
<keyword evidence="1" id="KW-0472">Membrane</keyword>
<dbReference type="OrthoDB" id="22128at10239"/>
<proteinExistence type="predicted"/>
<organism evidence="2 3">
    <name type="scientific">Klebsiella phage vB_KleM_RaK2</name>
    <dbReference type="NCBI Taxonomy" id="1147094"/>
    <lineage>
        <taxon>Viruses</taxon>
        <taxon>Duplodnaviria</taxon>
        <taxon>Heunggongvirae</taxon>
        <taxon>Uroviricota</taxon>
        <taxon>Caudoviricetes</taxon>
        <taxon>Alcyoneusvirus</taxon>
        <taxon>Alcyoneusvirus RaK2</taxon>
    </lineage>
</organism>
<evidence type="ECO:0000313" key="3">
    <source>
        <dbReference type="Proteomes" id="UP000007524"/>
    </source>
</evidence>
<protein>
    <submittedName>
        <fullName evidence="2">Uncharacterized protein</fullName>
    </submittedName>
</protein>
<dbReference type="GeneID" id="14012778"/>
<feature type="transmembrane region" description="Helical" evidence="1">
    <location>
        <begin position="7"/>
        <end position="26"/>
    </location>
</feature>
<gene>
    <name evidence="2" type="ORF">RaK2_00190</name>
</gene>
<evidence type="ECO:0000313" key="2">
    <source>
        <dbReference type="EMBL" id="AFA44463.1"/>
    </source>
</evidence>
<keyword evidence="3" id="KW-1185">Reference proteome</keyword>
<sequence>MMSHCKFWLPVMVVLFIIFTVVNYKIHNSIPRQPTAEELAIHQNSGLYAEVLNKIKNKCTGISDNERNTFYTCQDGSKVSVIYWKRQDRSGYVTRDFDKNGKLISIYGHPDDI</sequence>
<dbReference type="Proteomes" id="UP000007524">
    <property type="component" value="Segment"/>
</dbReference>
<name>H6X3Z7_9CAUD</name>
<dbReference type="RefSeq" id="YP_007007345.1">
    <property type="nucleotide sequence ID" value="NC_019526.1"/>
</dbReference>
<reference evidence="2 3" key="1">
    <citation type="journal article" date="2012" name="J. Virol.">
        <title>Genome of Klebsiella sp.-Infecting Bacteriophage vB_KleM_RaK2.</title>
        <authorList>
            <person name="Simoliunas E."/>
            <person name="Kaliniene L."/>
            <person name="Truncaite L."/>
            <person name="Klausa V."/>
            <person name="Zajanckauskaite A."/>
            <person name="Meskys R."/>
        </authorList>
    </citation>
    <scope>NUCLEOTIDE SEQUENCE [LARGE SCALE GENOMIC DNA]</scope>
</reference>
<keyword evidence="1" id="KW-0812">Transmembrane</keyword>
<dbReference type="KEGG" id="vg:14012778"/>